<proteinExistence type="predicted"/>
<keyword evidence="1 2" id="KW-0812">Transmembrane</keyword>
<keyword evidence="1" id="KW-0472">Membrane</keyword>
<evidence type="ECO:0000256" key="1">
    <source>
        <dbReference type="SAM" id="Phobius"/>
    </source>
</evidence>
<name>G3AAU5_9RALS</name>
<keyword evidence="1" id="KW-1133">Transmembrane helix</keyword>
<reference evidence="2" key="2">
    <citation type="submission" date="2011-04" db="EMBL/GenBank/DDBJ databases">
        <authorList>
            <person name="Genoscope - CEA"/>
        </authorList>
    </citation>
    <scope>NUCLEOTIDE SEQUENCE</scope>
    <source>
        <strain evidence="2">R24</strain>
    </source>
</reference>
<protein>
    <submittedName>
        <fullName evidence="2">Putative transmembrane protein</fullName>
    </submittedName>
</protein>
<evidence type="ECO:0000313" key="2">
    <source>
        <dbReference type="EMBL" id="CCA86879.1"/>
    </source>
</evidence>
<feature type="transmembrane region" description="Helical" evidence="1">
    <location>
        <begin position="96"/>
        <end position="113"/>
    </location>
</feature>
<accession>G3AAU5</accession>
<reference evidence="2" key="1">
    <citation type="journal article" date="2011" name="PLoS ONE">
        <title>Ralstonia syzygii, the Blood Disease Bacterium and some Asian R. solanacearum strains form a single genomic species despite divergent lifestyles.</title>
        <authorList>
            <person name="Remenant B."/>
            <person name="de Cambiaire J.C."/>
            <person name="Cellier G."/>
            <person name="Jacobs J.M."/>
            <person name="Mangenot S."/>
            <person name="Barbe V."/>
            <person name="Lajus A."/>
            <person name="Vallenet D."/>
            <person name="Medigue C."/>
            <person name="Fegan M."/>
            <person name="Allen C."/>
            <person name="Prior P."/>
        </authorList>
    </citation>
    <scope>NUCLEOTIDE SEQUENCE</scope>
    <source>
        <strain evidence="2">R24</strain>
    </source>
</reference>
<feature type="transmembrane region" description="Helical" evidence="1">
    <location>
        <begin position="21"/>
        <end position="49"/>
    </location>
</feature>
<gene>
    <name evidence="2" type="ORF">RALSY_mp30191</name>
</gene>
<sequence length="159" mass="16793">MLHAARALRIYRRHEIHALGWIALGVCLRSPAPMVAVSVALLAVCAWTLTRHIQYLKPLYELPVFSRVLAHGGMSFAAISAALLAVELATGAGRGAWLGAGGWLELLWMSVPGEVSGPAERVLAGAQWAATLAVVAAAAAWAWLSLGGGRSLRLPPRSQ</sequence>
<feature type="transmembrane region" description="Helical" evidence="1">
    <location>
        <begin position="125"/>
        <end position="144"/>
    </location>
</feature>
<dbReference type="AlphaFoldDB" id="G3AAU5"/>
<feature type="transmembrane region" description="Helical" evidence="1">
    <location>
        <begin position="69"/>
        <end position="89"/>
    </location>
</feature>
<organism evidence="2">
    <name type="scientific">Ralstonia syzygii R24</name>
    <dbReference type="NCBI Taxonomy" id="907261"/>
    <lineage>
        <taxon>Bacteria</taxon>
        <taxon>Pseudomonadati</taxon>
        <taxon>Pseudomonadota</taxon>
        <taxon>Betaproteobacteria</taxon>
        <taxon>Burkholderiales</taxon>
        <taxon>Burkholderiaceae</taxon>
        <taxon>Ralstonia</taxon>
        <taxon>Ralstonia solanacearum species complex</taxon>
    </lineage>
</organism>
<dbReference type="EMBL" id="FR854092">
    <property type="protein sequence ID" value="CCA86879.1"/>
    <property type="molecule type" value="Genomic_DNA"/>
</dbReference>